<accession>A0A1E5E6J5</accession>
<evidence type="ECO:0000259" key="5">
    <source>
        <dbReference type="PROSITE" id="PS50931"/>
    </source>
</evidence>
<dbReference type="FunFam" id="1.10.10.10:FF:000001">
    <property type="entry name" value="LysR family transcriptional regulator"/>
    <property type="match status" value="1"/>
</dbReference>
<evidence type="ECO:0000256" key="1">
    <source>
        <dbReference type="ARBA" id="ARBA00009437"/>
    </source>
</evidence>
<comment type="similarity">
    <text evidence="1">Belongs to the LysR transcriptional regulatory family.</text>
</comment>
<dbReference type="PANTHER" id="PTHR30419:SF30">
    <property type="entry name" value="LYSR FAMILY TRANSCRIPTIONAL REGULATOR"/>
    <property type="match status" value="1"/>
</dbReference>
<dbReference type="AlphaFoldDB" id="A0A1E5E6J5"/>
<dbReference type="SUPFAM" id="SSF46785">
    <property type="entry name" value="Winged helix' DNA-binding domain"/>
    <property type="match status" value="1"/>
</dbReference>
<comment type="caution">
    <text evidence="6">The sequence shown here is derived from an EMBL/GenBank/DDBJ whole genome shotgun (WGS) entry which is preliminary data.</text>
</comment>
<name>A0A1E5E6J5_9VIBR</name>
<dbReference type="Proteomes" id="UP000094070">
    <property type="component" value="Unassembled WGS sequence"/>
</dbReference>
<keyword evidence="7" id="KW-1185">Reference proteome</keyword>
<dbReference type="SUPFAM" id="SSF53850">
    <property type="entry name" value="Periplasmic binding protein-like II"/>
    <property type="match status" value="1"/>
</dbReference>
<dbReference type="InterPro" id="IPR050950">
    <property type="entry name" value="HTH-type_LysR_regulators"/>
</dbReference>
<gene>
    <name evidence="6" type="ORF">A1QC_00205</name>
</gene>
<reference evidence="6 7" key="1">
    <citation type="journal article" date="2012" name="Science">
        <title>Ecological populations of bacteria act as socially cohesive units of antibiotic production and resistance.</title>
        <authorList>
            <person name="Cordero O.X."/>
            <person name="Wildschutte H."/>
            <person name="Kirkup B."/>
            <person name="Proehl S."/>
            <person name="Ngo L."/>
            <person name="Hussain F."/>
            <person name="Le Roux F."/>
            <person name="Mincer T."/>
            <person name="Polz M.F."/>
        </authorList>
    </citation>
    <scope>NUCLEOTIDE SEQUENCE [LARGE SCALE GENOMIC DNA]</scope>
    <source>
        <strain evidence="6 7">1S-45</strain>
    </source>
</reference>
<dbReference type="PROSITE" id="PS50931">
    <property type="entry name" value="HTH_LYSR"/>
    <property type="match status" value="1"/>
</dbReference>
<proteinExistence type="inferred from homology"/>
<dbReference type="GO" id="GO:0005829">
    <property type="term" value="C:cytosol"/>
    <property type="evidence" value="ECO:0007669"/>
    <property type="project" value="TreeGrafter"/>
</dbReference>
<dbReference type="PANTHER" id="PTHR30419">
    <property type="entry name" value="HTH-TYPE TRANSCRIPTIONAL REGULATOR YBHD"/>
    <property type="match status" value="1"/>
</dbReference>
<dbReference type="EMBL" id="AJYK02000002">
    <property type="protein sequence ID" value="OEF30133.1"/>
    <property type="molecule type" value="Genomic_DNA"/>
</dbReference>
<evidence type="ECO:0000256" key="3">
    <source>
        <dbReference type="ARBA" id="ARBA00023125"/>
    </source>
</evidence>
<evidence type="ECO:0000256" key="2">
    <source>
        <dbReference type="ARBA" id="ARBA00023015"/>
    </source>
</evidence>
<sequence>MNTKSLRYFVAVAEKKNFTRAAEMLHIAQPALSIAIKKLEQSMELTLLRRNEKEVTLTDEGERLYIHAKEILQKIQDATWEMKELKGLVKGEVRLGVPSMLGSYFFPDILMEFKQLYPHLKLTIVDAGTQSIRKMLLSGELDLGVILNDNVPESLDVEPIIRDEMVAVVSPNNPIALKETISYAEFFSHELIMFKKGYFHREMVDRLCEQNQLDQHISIETNLIPMILKVVQKDFAISALLKLVTQFEKGVVPIPFEEPIFLNIAIAWRKTGYLSLADKAFMQFTKQRLGVGTVIPT</sequence>
<dbReference type="eggNOG" id="COG0583">
    <property type="taxonomic scope" value="Bacteria"/>
</dbReference>
<organism evidence="6 7">
    <name type="scientific">Vibrio rumoiensis 1S-45</name>
    <dbReference type="NCBI Taxonomy" id="1188252"/>
    <lineage>
        <taxon>Bacteria</taxon>
        <taxon>Pseudomonadati</taxon>
        <taxon>Pseudomonadota</taxon>
        <taxon>Gammaproteobacteria</taxon>
        <taxon>Vibrionales</taxon>
        <taxon>Vibrionaceae</taxon>
        <taxon>Vibrio</taxon>
    </lineage>
</organism>
<dbReference type="InterPro" id="IPR005119">
    <property type="entry name" value="LysR_subst-bd"/>
</dbReference>
<dbReference type="Pfam" id="PF03466">
    <property type="entry name" value="LysR_substrate"/>
    <property type="match status" value="1"/>
</dbReference>
<dbReference type="Pfam" id="PF00126">
    <property type="entry name" value="HTH_1"/>
    <property type="match status" value="1"/>
</dbReference>
<keyword evidence="3" id="KW-0238">DNA-binding</keyword>
<dbReference type="InterPro" id="IPR000847">
    <property type="entry name" value="LysR_HTH_N"/>
</dbReference>
<evidence type="ECO:0000256" key="4">
    <source>
        <dbReference type="ARBA" id="ARBA00023163"/>
    </source>
</evidence>
<dbReference type="InterPro" id="IPR036390">
    <property type="entry name" value="WH_DNA-bd_sf"/>
</dbReference>
<dbReference type="RefSeq" id="WP_017025537.1">
    <property type="nucleotide sequence ID" value="NZ_AJYK02000002.1"/>
</dbReference>
<dbReference type="STRING" id="1188252.A1QC_00205"/>
<dbReference type="GO" id="GO:0003700">
    <property type="term" value="F:DNA-binding transcription factor activity"/>
    <property type="evidence" value="ECO:0007669"/>
    <property type="project" value="InterPro"/>
</dbReference>
<protein>
    <submittedName>
        <fullName evidence="6">LysR family transcriptional regulator</fullName>
    </submittedName>
</protein>
<dbReference type="Gene3D" id="1.10.10.10">
    <property type="entry name" value="Winged helix-like DNA-binding domain superfamily/Winged helix DNA-binding domain"/>
    <property type="match status" value="1"/>
</dbReference>
<dbReference type="GO" id="GO:0003677">
    <property type="term" value="F:DNA binding"/>
    <property type="evidence" value="ECO:0007669"/>
    <property type="project" value="UniProtKB-KW"/>
</dbReference>
<dbReference type="CDD" id="cd05466">
    <property type="entry name" value="PBP2_LTTR_substrate"/>
    <property type="match status" value="1"/>
</dbReference>
<dbReference type="InterPro" id="IPR036388">
    <property type="entry name" value="WH-like_DNA-bd_sf"/>
</dbReference>
<evidence type="ECO:0000313" key="7">
    <source>
        <dbReference type="Proteomes" id="UP000094070"/>
    </source>
</evidence>
<dbReference type="PRINTS" id="PR00039">
    <property type="entry name" value="HTHLYSR"/>
</dbReference>
<feature type="domain" description="HTH lysR-type" evidence="5">
    <location>
        <begin position="1"/>
        <end position="58"/>
    </location>
</feature>
<keyword evidence="2" id="KW-0805">Transcription regulation</keyword>
<evidence type="ECO:0000313" key="6">
    <source>
        <dbReference type="EMBL" id="OEF30133.1"/>
    </source>
</evidence>
<dbReference type="OrthoDB" id="646694at2"/>
<keyword evidence="4" id="KW-0804">Transcription</keyword>
<dbReference type="Gene3D" id="3.40.190.290">
    <property type="match status" value="1"/>
</dbReference>